<dbReference type="Gene3D" id="2.60.40.1280">
    <property type="match status" value="1"/>
</dbReference>
<reference evidence="8 9" key="1">
    <citation type="journal article" date="2014" name="Genome Announc.">
        <title>Complete Genome Sequences of Fish Pathogenic Weissella ceti Strains WS74 and WS105.</title>
        <authorList>
            <person name="Figueiredo H.C."/>
            <person name="Leal C.A."/>
            <person name="Dorella F.A."/>
            <person name="Carvalho A.F."/>
            <person name="Soares S.C."/>
            <person name="Pereira F.L."/>
            <person name="Azevedo V.A."/>
        </authorList>
    </citation>
    <scope>NUCLEOTIDE SEQUENCE [LARGE SCALE GENOMIC DNA]</scope>
    <source>
        <strain evidence="8 9">WS74</strain>
    </source>
</reference>
<dbReference type="RefSeq" id="WP_038536100.1">
    <property type="nucleotide sequence ID" value="NZ_CP009223.1"/>
</dbReference>
<proteinExistence type="predicted"/>
<reference evidence="9" key="2">
    <citation type="submission" date="2014-08" db="EMBL/GenBank/DDBJ databases">
        <title>Complete genome of Weissella ceti strain WS74 isolated from diseased rainbow trout in Brazil.</title>
        <authorList>
            <person name="Figueiredo H.C.P."/>
            <person name="Leal C.A.G."/>
            <person name="Pereira F.L."/>
            <person name="Soares S.C."/>
            <person name="Dorella F.A."/>
            <person name="Carvalho A.F."/>
            <person name="Azevedo V.A.C."/>
        </authorList>
    </citation>
    <scope>NUCLEOTIDE SEQUENCE [LARGE SCALE GENOMIC DNA]</scope>
    <source>
        <strain evidence="9">WS74</strain>
    </source>
</reference>
<dbReference type="EMBL" id="CP009223">
    <property type="protein sequence ID" value="AIM62321.1"/>
    <property type="molecule type" value="Genomic_DNA"/>
</dbReference>
<sequence length="872" mass="98802">MINKMKISGRLMTVVVTVVLGLFVGTHVQANVIDASPFMDKVSTNVKEFHPRETGEITIEFSEKNGHTFKPGDEIVFKLPAELKGFGQNMWLDDFAQVRVLKDRVVVKFTGKIHDRKNTKIKISFGVKGSEDVARGSHRDVPLHLGTAMADYPSVLVHGYPEENNQQQGDVDFAYKGGSVNEDDARLIDWYIVVNPMNLQVADDVFIRDVLGFGHELVPGSIMIDGEPVPEKQDVLNAKKRSFDLVLSQSFVNGRGVGIFYQTRLNSVGESMKNLTNSFTADFQIKNARKDQITDSASVSNVLMSGSLGGDMVEHHANQDEEVIPDESGNLETLEDVESGNATETEVENHATENVETNQPEIHVDVREEEIPDESDKWEELEEIETNNATETEVENHATENVETNQPEIHVDVREEEKADESDKLEELEEIETNNATETEVENHATENVETNQPEIHVDVREEENVDESDKLEELEEIETNNATETEVENHATENVETNQPEIHVDVREEENADESDKLEELEEIETNNATETEVENHATENVETNQPEIHVDVREEENADESDKLEELEEIETNNATETEVENHATENVETNQPEIHVDVREEENVDESDKLEEFDESGNLKDLEDYTTGEDDNLGVHLETHEELLDESDKLEELEEIETNNATETEVENHATENVETNQPEIHVDVREEENADESDKLEELEGIETNNATETEVENHATENVETNQPENHVDVREEENADESDKLEELEAIETNNATETEVENHTTENVETNQPEIHVDVREEENADESDKLEELEAIETNNTTETEVENHATENVETNQPEIHVDVREEDENVTGHEELPMTGSKSNYWIVLLGVLMMFGLLFKRRILK</sequence>
<dbReference type="AlphaFoldDB" id="A0A088GEG4"/>
<feature type="region of interest" description="Disordered" evidence="6">
    <location>
        <begin position="435"/>
        <end position="635"/>
    </location>
</feature>
<gene>
    <name evidence="8" type="ORF">WS74_0069</name>
</gene>
<keyword evidence="7" id="KW-1133">Transmembrane helix</keyword>
<dbReference type="STRING" id="759620.WS105_0070"/>
<dbReference type="InterPro" id="IPR043631">
    <property type="entry name" value="QPE_rpt"/>
</dbReference>
<keyword evidence="4" id="KW-0732">Signal</keyword>
<keyword evidence="5" id="KW-0572">Peptidoglycan-anchor</keyword>
<evidence type="ECO:0000256" key="1">
    <source>
        <dbReference type="ARBA" id="ARBA00004191"/>
    </source>
</evidence>
<comment type="subcellular location">
    <subcellularLocation>
        <location evidence="1">Secreted</location>
        <location evidence="1">Cell wall</location>
    </subcellularLocation>
</comment>
<feature type="compositionally biased region" description="Acidic residues" evidence="6">
    <location>
        <begin position="602"/>
        <end position="618"/>
    </location>
</feature>
<keyword evidence="2" id="KW-0134">Cell wall</keyword>
<protein>
    <submittedName>
        <fullName evidence="8">Uncharacterized protein</fullName>
    </submittedName>
</protein>
<dbReference type="Proteomes" id="UP000029079">
    <property type="component" value="Chromosome"/>
</dbReference>
<feature type="compositionally biased region" description="Acidic residues" evidence="6">
    <location>
        <begin position="555"/>
        <end position="573"/>
    </location>
</feature>
<keyword evidence="9" id="KW-1185">Reference proteome</keyword>
<dbReference type="InterPro" id="IPR008966">
    <property type="entry name" value="Adhesion_dom_sf"/>
</dbReference>
<evidence type="ECO:0000256" key="3">
    <source>
        <dbReference type="ARBA" id="ARBA00022525"/>
    </source>
</evidence>
<keyword evidence="7" id="KW-0472">Membrane</keyword>
<dbReference type="GO" id="GO:0007155">
    <property type="term" value="P:cell adhesion"/>
    <property type="evidence" value="ECO:0007669"/>
    <property type="project" value="InterPro"/>
</dbReference>
<organism evidence="8 9">
    <name type="scientific">Weissella ceti</name>
    <dbReference type="NCBI Taxonomy" id="759620"/>
    <lineage>
        <taxon>Bacteria</taxon>
        <taxon>Bacillati</taxon>
        <taxon>Bacillota</taxon>
        <taxon>Bacilli</taxon>
        <taxon>Lactobacillales</taxon>
        <taxon>Lactobacillaceae</taxon>
        <taxon>Weissella</taxon>
    </lineage>
</organism>
<dbReference type="Gene3D" id="2.60.40.740">
    <property type="match status" value="1"/>
</dbReference>
<name>A0A088GEG4_9LACO</name>
<dbReference type="Pfam" id="PF18874">
    <property type="entry name" value="QPE"/>
    <property type="match status" value="10"/>
</dbReference>
<feature type="compositionally biased region" description="Acidic residues" evidence="6">
    <location>
        <begin position="461"/>
        <end position="479"/>
    </location>
</feature>
<feature type="region of interest" description="Disordered" evidence="6">
    <location>
        <begin position="660"/>
        <end position="746"/>
    </location>
</feature>
<evidence type="ECO:0000256" key="2">
    <source>
        <dbReference type="ARBA" id="ARBA00022512"/>
    </source>
</evidence>
<dbReference type="SUPFAM" id="SSF49401">
    <property type="entry name" value="Bacterial adhesins"/>
    <property type="match status" value="2"/>
</dbReference>
<feature type="region of interest" description="Disordered" evidence="6">
    <location>
        <begin position="759"/>
        <end position="795"/>
    </location>
</feature>
<evidence type="ECO:0000256" key="7">
    <source>
        <dbReference type="SAM" id="Phobius"/>
    </source>
</evidence>
<feature type="compositionally biased region" description="Acidic residues" evidence="6">
    <location>
        <begin position="508"/>
        <end position="526"/>
    </location>
</feature>
<accession>A0A088GEG4</accession>
<feature type="transmembrane region" description="Helical" evidence="7">
    <location>
        <begin position="849"/>
        <end position="866"/>
    </location>
</feature>
<evidence type="ECO:0000256" key="6">
    <source>
        <dbReference type="SAM" id="MobiDB-lite"/>
    </source>
</evidence>
<evidence type="ECO:0000313" key="8">
    <source>
        <dbReference type="EMBL" id="AIM62321.1"/>
    </source>
</evidence>
<evidence type="ECO:0000256" key="4">
    <source>
        <dbReference type="ARBA" id="ARBA00022729"/>
    </source>
</evidence>
<evidence type="ECO:0000256" key="5">
    <source>
        <dbReference type="ARBA" id="ARBA00023088"/>
    </source>
</evidence>
<keyword evidence="3" id="KW-0964">Secreted</keyword>
<dbReference type="NCBIfam" id="TIGR01167">
    <property type="entry name" value="LPXTG_anchor"/>
    <property type="match status" value="1"/>
</dbReference>
<keyword evidence="7" id="KW-0812">Transmembrane</keyword>
<evidence type="ECO:0000313" key="9">
    <source>
        <dbReference type="Proteomes" id="UP000029079"/>
    </source>
</evidence>
<dbReference type="KEGG" id="wct:WS74_0069"/>
<dbReference type="InterPro" id="IPR011252">
    <property type="entry name" value="Fibrogen-bd_dom1"/>
</dbReference>